<evidence type="ECO:0000313" key="3">
    <source>
        <dbReference type="Proteomes" id="UP001605036"/>
    </source>
</evidence>
<proteinExistence type="predicted"/>
<dbReference type="AlphaFoldDB" id="A0ABD1Y9N8"/>
<organism evidence="2 3">
    <name type="scientific">Riccia fluitans</name>
    <dbReference type="NCBI Taxonomy" id="41844"/>
    <lineage>
        <taxon>Eukaryota</taxon>
        <taxon>Viridiplantae</taxon>
        <taxon>Streptophyta</taxon>
        <taxon>Embryophyta</taxon>
        <taxon>Marchantiophyta</taxon>
        <taxon>Marchantiopsida</taxon>
        <taxon>Marchantiidae</taxon>
        <taxon>Marchantiales</taxon>
        <taxon>Ricciaceae</taxon>
        <taxon>Riccia</taxon>
    </lineage>
</organism>
<feature type="domain" description="RSE1/DDB1/CPSF1 second beta-propeller" evidence="1">
    <location>
        <begin position="417"/>
        <end position="773"/>
    </location>
</feature>
<evidence type="ECO:0000259" key="1">
    <source>
        <dbReference type="Pfam" id="PF23726"/>
    </source>
</evidence>
<protein>
    <recommendedName>
        <fullName evidence="1">RSE1/DDB1/CPSF1 second beta-propeller domain-containing protein</fullName>
    </recommendedName>
</protein>
<dbReference type="Proteomes" id="UP001605036">
    <property type="component" value="Unassembled WGS sequence"/>
</dbReference>
<accession>A0ABD1Y9N8</accession>
<comment type="caution">
    <text evidence="2">The sequence shown here is derived from an EMBL/GenBank/DDBJ whole genome shotgun (WGS) entry which is preliminary data.</text>
</comment>
<dbReference type="InterPro" id="IPR050358">
    <property type="entry name" value="RSE1/DDB1/CFT1"/>
</dbReference>
<dbReference type="InterPro" id="IPR058543">
    <property type="entry name" value="Beta-prop_RSE1/DDB1/CPSF1_2nd"/>
</dbReference>
<dbReference type="PANTHER" id="PTHR10644">
    <property type="entry name" value="DNA REPAIR/RNA PROCESSING CPSF FAMILY"/>
    <property type="match status" value="1"/>
</dbReference>
<keyword evidence="3" id="KW-1185">Reference proteome</keyword>
<sequence>MKPTKTISCKKLQTSGLVRAATVAAFTRPNVRQLVVIKETTLEVWEIDREKPVMIATTGLWVLVCNCEVLQSPTLNAVLGPTSIDRIVIQGVTLVAMAIYQNMIQLLLVAWVPTSRHKEKDLEGSISFRPVVNEYLLCLKNDSSFINLAFQLRRTPIILDLSFIEELDYKGHPLLVVLSGYDGLVYDLVNIQSYTLDLANAQIHHGPWKISKELLFIESSGYRASLSISLSGIPTCCEVLRESCLVVGDSNGALCVLDLKRWKKHDVQPIHTYHPFPPAEILKLVQFLRGGENGDLDGFVLFLSGPTSNSELFALLPDLTGRDSKTPSLASCDSESLSWTSFSDESLRWYTKEYSVEDSSLDEPTSVHSMILVDDPCKIAEKQILIICGMSPTATFRRGSLGVTFNMDKVYDEKGMTEILALCDEDKNLELIEGLEKDQTTLAVGIIEGDWLFQVTTKSLRVMRASTPRVLVAEWQPPAFKRSTQRSKVGDQKHQNIMHASVCPDGAVLSNGRTIFSMKMGKNGPLCAPCASSRRPFEVSALGIFECWMFGDNSMNTRKQPYVKYLTSPRSAFENADLYFLVVAAQWSTNSVHLLTWPELEEITYVETGCCPVRCVCVTAIGKKQYLIVGTAEGSILHFQIEYDIPKMAQKMVPGNTSRHGLGFDTSDAQCSLKEFCLKLVNGRVLKVGGSVLSIIPGPFCGPELDSSKKLNRILEKHESVIIQTDHNSIIMISGEEGDLQPMSMSGSFARPVVTSFRIHTERNPNSLALLSKDKQLVFGHVDLSVKLRWRKIHLVGNPQQLAYHRGSGCAVITLNVSSLYASK</sequence>
<dbReference type="InterPro" id="IPR036322">
    <property type="entry name" value="WD40_repeat_dom_sf"/>
</dbReference>
<dbReference type="Pfam" id="PF23726">
    <property type="entry name" value="Beta-prop_RSE1_2nd"/>
    <property type="match status" value="1"/>
</dbReference>
<name>A0ABD1Y9N8_9MARC</name>
<dbReference type="SUPFAM" id="SSF50978">
    <property type="entry name" value="WD40 repeat-like"/>
    <property type="match status" value="1"/>
</dbReference>
<evidence type="ECO:0000313" key="2">
    <source>
        <dbReference type="EMBL" id="KAL2623481.1"/>
    </source>
</evidence>
<dbReference type="Gene3D" id="2.130.10.10">
    <property type="entry name" value="YVTN repeat-like/Quinoprotein amine dehydrogenase"/>
    <property type="match status" value="2"/>
</dbReference>
<reference evidence="2 3" key="1">
    <citation type="submission" date="2024-09" db="EMBL/GenBank/DDBJ databases">
        <title>Chromosome-scale assembly of Riccia fluitans.</title>
        <authorList>
            <person name="Paukszto L."/>
            <person name="Sawicki J."/>
            <person name="Karawczyk K."/>
            <person name="Piernik-Szablinska J."/>
            <person name="Szczecinska M."/>
            <person name="Mazdziarz M."/>
        </authorList>
    </citation>
    <scope>NUCLEOTIDE SEQUENCE [LARGE SCALE GENOMIC DNA]</scope>
    <source>
        <strain evidence="2">Rf_01</strain>
        <tissue evidence="2">Aerial parts of the thallus</tissue>
    </source>
</reference>
<dbReference type="EMBL" id="JBHFFA010000006">
    <property type="protein sequence ID" value="KAL2623481.1"/>
    <property type="molecule type" value="Genomic_DNA"/>
</dbReference>
<gene>
    <name evidence="2" type="ORF">R1flu_003686</name>
</gene>
<dbReference type="InterPro" id="IPR015943">
    <property type="entry name" value="WD40/YVTN_repeat-like_dom_sf"/>
</dbReference>